<gene>
    <name evidence="1" type="ORF">DBRI00130_LOCUS9196</name>
</gene>
<dbReference type="AlphaFoldDB" id="A0A6V2CX11"/>
<dbReference type="EMBL" id="HBNS01011373">
    <property type="protein sequence ID" value="CAE4596340.1"/>
    <property type="molecule type" value="Transcribed_RNA"/>
</dbReference>
<organism evidence="1">
    <name type="scientific">Ditylum brightwellii</name>
    <dbReference type="NCBI Taxonomy" id="49249"/>
    <lineage>
        <taxon>Eukaryota</taxon>
        <taxon>Sar</taxon>
        <taxon>Stramenopiles</taxon>
        <taxon>Ochrophyta</taxon>
        <taxon>Bacillariophyta</taxon>
        <taxon>Mediophyceae</taxon>
        <taxon>Lithodesmiophycidae</taxon>
        <taxon>Lithodesmiales</taxon>
        <taxon>Lithodesmiaceae</taxon>
        <taxon>Ditylum</taxon>
    </lineage>
</organism>
<name>A0A6V2CX11_9STRA</name>
<sequence length="304" mass="33792">MLPILLWIASASSLLYVAMPRMPLYRMISIRLVTVAITSFYSLKLSATLRAGFQIENANIIGADAHSVLVDIYYPDWNGQLVHIGKLSETVHEQVGLGEGSRGGAMLYAEANEFNDSDCQESSMWTIKNTCESTHKLDSNSLNDSPGPFFTIKGRQTTSTNDEIMTIFLENLEPKVYFNILRDAISNGGTIDVPTSGVAHLKASLSPPISLGVTCYNSVRFYPPPLVIEMRECAIEGVSTGWPDIEGQSDKLRNDAMKRFEETGNISDRGKGRQYTTEKLSYDSVESNITIIDERVGRMMDRFH</sequence>
<proteinExistence type="predicted"/>
<accession>A0A6V2CX11</accession>
<evidence type="ECO:0000313" key="1">
    <source>
        <dbReference type="EMBL" id="CAE4596340.1"/>
    </source>
</evidence>
<reference evidence="1" key="1">
    <citation type="submission" date="2021-01" db="EMBL/GenBank/DDBJ databases">
        <authorList>
            <person name="Corre E."/>
            <person name="Pelletier E."/>
            <person name="Niang G."/>
            <person name="Scheremetjew M."/>
            <person name="Finn R."/>
            <person name="Kale V."/>
            <person name="Holt S."/>
            <person name="Cochrane G."/>
            <person name="Meng A."/>
            <person name="Brown T."/>
            <person name="Cohen L."/>
        </authorList>
    </citation>
    <scope>NUCLEOTIDE SEQUENCE</scope>
    <source>
        <strain evidence="1">GSO104</strain>
    </source>
</reference>
<protein>
    <submittedName>
        <fullName evidence="1">Uncharacterized protein</fullName>
    </submittedName>
</protein>